<evidence type="ECO:0000313" key="2">
    <source>
        <dbReference type="EMBL" id="AAW37343.1"/>
    </source>
</evidence>
<dbReference type="EMBL" id="CP000046">
    <property type="protein sequence ID" value="AAW37343.1"/>
    <property type="molecule type" value="Genomic_DNA"/>
</dbReference>
<proteinExistence type="predicted"/>
<reference evidence="2 3" key="1">
    <citation type="journal article" date="2005" name="J. Bacteriol.">
        <title>Insights on evolution of virulence and resistance from the complete genome analysis of an early methicillin-resistant Staphylococcus aureus strain and a biofilm-producing methicillin-resistant Staphylococcus epidermidis strain.</title>
        <authorList>
            <person name="Gill S.R."/>
            <person name="Fouts D.E."/>
            <person name="Archer G.L."/>
            <person name="Mongodin E.F."/>
            <person name="Deboy R.T."/>
            <person name="Ravel J."/>
            <person name="Paulsen I.T."/>
            <person name="Kolonay J.F."/>
            <person name="Brinkac L."/>
            <person name="Beanan M."/>
            <person name="Dodson R.J."/>
            <person name="Daugherty S.C."/>
            <person name="Madupu R."/>
            <person name="Angiuoli S.V."/>
            <person name="Durkin A.S."/>
            <person name="Haft D.H."/>
            <person name="Vamathevan J."/>
            <person name="Khouri H."/>
            <person name="Utterback T."/>
            <person name="Lee C."/>
            <person name="Dimitrov G."/>
            <person name="Jiang L."/>
            <person name="Qin H."/>
            <person name="Weidman J."/>
            <person name="Tran K."/>
            <person name="Kang K."/>
            <person name="Hance I.R."/>
            <person name="Nelson K.E."/>
            <person name="Fraser C.M."/>
        </authorList>
    </citation>
    <scope>NUCLEOTIDE SEQUENCE [LARGE SCALE GENOMIC DNA]</scope>
    <source>
        <strain evidence="2 3">COL</strain>
    </source>
</reference>
<gene>
    <name evidence="2" type="ordered locus">SACOL2695</name>
</gene>
<keyword evidence="1" id="KW-0812">Transmembrane</keyword>
<accession>A0A0H2WXI8</accession>
<organism evidence="2 3">
    <name type="scientific">Staphylococcus aureus (strain COL)</name>
    <dbReference type="NCBI Taxonomy" id="93062"/>
    <lineage>
        <taxon>Bacteria</taxon>
        <taxon>Bacillati</taxon>
        <taxon>Bacillota</taxon>
        <taxon>Bacilli</taxon>
        <taxon>Bacillales</taxon>
        <taxon>Staphylococcaceae</taxon>
        <taxon>Staphylococcus</taxon>
    </lineage>
</organism>
<dbReference type="Proteomes" id="UP000000530">
    <property type="component" value="Chromosome"/>
</dbReference>
<keyword evidence="1" id="KW-0472">Membrane</keyword>
<feature type="transmembrane region" description="Helical" evidence="1">
    <location>
        <begin position="50"/>
        <end position="69"/>
    </location>
</feature>
<dbReference type="AlphaFoldDB" id="A0A0H2WXI8"/>
<name>A0A0H2WXI8_STAAC</name>
<evidence type="ECO:0000313" key="3">
    <source>
        <dbReference type="Proteomes" id="UP000000530"/>
    </source>
</evidence>
<dbReference type="HOGENOM" id="CLU_212224_0_0_9"/>
<sequence length="70" mass="8022">MDNHNTKSKIIIKSKLSNSGIDVTVKDVEKYMNRYNEVMKGKNGEKAKELCLSLLPINIIVVFTFFVFIL</sequence>
<dbReference type="KEGG" id="sac:SACOL2695"/>
<keyword evidence="1" id="KW-1133">Transmembrane helix</keyword>
<protein>
    <submittedName>
        <fullName evidence="2">Uncharacterized protein</fullName>
    </submittedName>
</protein>
<evidence type="ECO:0000256" key="1">
    <source>
        <dbReference type="SAM" id="Phobius"/>
    </source>
</evidence>